<dbReference type="EMBL" id="UOEH01000221">
    <property type="protein sequence ID" value="VAV97300.1"/>
    <property type="molecule type" value="Genomic_DNA"/>
</dbReference>
<organism evidence="1">
    <name type="scientific">hydrothermal vent metagenome</name>
    <dbReference type="NCBI Taxonomy" id="652676"/>
    <lineage>
        <taxon>unclassified sequences</taxon>
        <taxon>metagenomes</taxon>
        <taxon>ecological metagenomes</taxon>
    </lineage>
</organism>
<evidence type="ECO:0000313" key="1">
    <source>
        <dbReference type="EMBL" id="VAV97300.1"/>
    </source>
</evidence>
<protein>
    <submittedName>
        <fullName evidence="1">Uncharacterized protein</fullName>
    </submittedName>
</protein>
<reference evidence="1" key="1">
    <citation type="submission" date="2018-06" db="EMBL/GenBank/DDBJ databases">
        <authorList>
            <person name="Zhirakovskaya E."/>
        </authorList>
    </citation>
    <scope>NUCLEOTIDE SEQUENCE</scope>
</reference>
<name>A0A3B0RV06_9ZZZZ</name>
<proteinExistence type="predicted"/>
<gene>
    <name evidence="1" type="ORF">MNBD_ALPHA05-873</name>
</gene>
<dbReference type="AlphaFoldDB" id="A0A3B0RV06"/>
<sequence>MSRNRLQNPASAAARFAPLTARRRTAPKHLAIAAALAVGFAVTGVSADTLAQPKDEALERTAANYIRFREDVSAIEAMTFDNANVTREAHRRLAAHDSGELSAGWVAYAALVAADTPEFADALKKEMKKKKRRNELGGAKGLLSHLAQDPSYARKLPGAKKAIAAILAMTAHDGARIAALGEAFKTQAYAMQKTKWGKQRIAGSQERIKDASAYRRNRGAATAPALAHSTKGGVIAPSLASANANWDANWGEDAPASAMSEKNAQVIMDRVLNLAARYSTGTLNATVVSAYAKNNKSDRCLSMAKLTLDQCIAATRTPYEEAFCLGEHGLNDIATCVGWVGAPSS</sequence>
<accession>A0A3B0RV06</accession>